<comment type="caution">
    <text evidence="2">The sequence shown here is derived from an EMBL/GenBank/DDBJ whole genome shotgun (WGS) entry which is preliminary data.</text>
</comment>
<dbReference type="Proteomes" id="UP001171111">
    <property type="component" value="Unassembled WGS sequence"/>
</dbReference>
<feature type="region of interest" description="Disordered" evidence="1">
    <location>
        <begin position="1"/>
        <end position="123"/>
    </location>
</feature>
<gene>
    <name evidence="2" type="ORF">Q2362_00220</name>
</gene>
<dbReference type="RefSeq" id="WP_302243237.1">
    <property type="nucleotide sequence ID" value="NZ_JAULJQ010000001.1"/>
</dbReference>
<feature type="compositionally biased region" description="Basic and acidic residues" evidence="1">
    <location>
        <begin position="1"/>
        <end position="11"/>
    </location>
</feature>
<reference evidence="2 3" key="1">
    <citation type="submission" date="2023-06" db="EMBL/GenBank/DDBJ databases">
        <title>Campylobacter magnum sp. nov., isolated from cecal contents of domestic pigs (Sus scrofa domesticus).</title>
        <authorList>
            <person name="Papic B."/>
            <person name="Gruntar I."/>
        </authorList>
    </citation>
    <scope>NUCLEOTIDE SEQUENCE [LARGE SCALE GENOMIC DNA]</scope>
    <source>
        <strain evidence="3">34484-21</strain>
    </source>
</reference>
<sequence>MSEKSKVEQKTAAKTASKSKAAAVVSKPIAKKSAKDGLNKTEPKTTKNSRIPKDENTEKTTRNSRIPKAQIEPKSPKNSRIPKTKNEKKNTPHTPQKTSTKKAEPKSKTTTKTASKAEPKSKVEAQKELFRTKSGHLVCSKSEVIIADYLYGEEICFAYEKRLPIETEARCDFYVPACSAYIEYWGVQSDEAERKKYEKRKKEKIALYKKHALNLIEIDDKNIKNLEDFLQKELLKLGLKVFK</sequence>
<evidence type="ECO:0000313" key="2">
    <source>
        <dbReference type="EMBL" id="MDO2408521.1"/>
    </source>
</evidence>
<evidence type="ECO:0000313" key="3">
    <source>
        <dbReference type="Proteomes" id="UP001171111"/>
    </source>
</evidence>
<accession>A0ABT8T8H0</accession>
<keyword evidence="3" id="KW-1185">Reference proteome</keyword>
<proteinExistence type="predicted"/>
<dbReference type="EMBL" id="JAULJQ010000001">
    <property type="protein sequence ID" value="MDO2408521.1"/>
    <property type="molecule type" value="Genomic_DNA"/>
</dbReference>
<feature type="compositionally biased region" description="Basic and acidic residues" evidence="1">
    <location>
        <begin position="33"/>
        <end position="61"/>
    </location>
</feature>
<feature type="compositionally biased region" description="Low complexity" evidence="1">
    <location>
        <begin position="12"/>
        <end position="28"/>
    </location>
</feature>
<name>A0ABT8T8H0_9BACT</name>
<evidence type="ECO:0000256" key="1">
    <source>
        <dbReference type="SAM" id="MobiDB-lite"/>
    </source>
</evidence>
<protein>
    <submittedName>
        <fullName evidence="2">Uncharacterized protein</fullName>
    </submittedName>
</protein>
<organism evidence="2 3">
    <name type="scientific">Campylobacter magnus</name>
    <dbReference type="NCBI Taxonomy" id="3026462"/>
    <lineage>
        <taxon>Bacteria</taxon>
        <taxon>Pseudomonadati</taxon>
        <taxon>Campylobacterota</taxon>
        <taxon>Epsilonproteobacteria</taxon>
        <taxon>Campylobacterales</taxon>
        <taxon>Campylobacteraceae</taxon>
        <taxon>Campylobacter</taxon>
    </lineage>
</organism>
<dbReference type="Gene3D" id="3.40.960.10">
    <property type="entry name" value="VSR Endonuclease"/>
    <property type="match status" value="1"/>
</dbReference>